<dbReference type="RefSeq" id="XP_004333250.1">
    <property type="nucleotide sequence ID" value="XM_004333202.1"/>
</dbReference>
<organism evidence="2 3">
    <name type="scientific">Acanthamoeba castellanii (strain ATCC 30010 / Neff)</name>
    <dbReference type="NCBI Taxonomy" id="1257118"/>
    <lineage>
        <taxon>Eukaryota</taxon>
        <taxon>Amoebozoa</taxon>
        <taxon>Discosea</taxon>
        <taxon>Longamoebia</taxon>
        <taxon>Centramoebida</taxon>
        <taxon>Acanthamoebidae</taxon>
        <taxon>Acanthamoeba</taxon>
    </lineage>
</organism>
<evidence type="ECO:0000313" key="2">
    <source>
        <dbReference type="EMBL" id="ELR11237.1"/>
    </source>
</evidence>
<feature type="region of interest" description="Disordered" evidence="1">
    <location>
        <begin position="26"/>
        <end position="57"/>
    </location>
</feature>
<dbReference type="EMBL" id="KB008156">
    <property type="protein sequence ID" value="ELR11237.1"/>
    <property type="molecule type" value="Genomic_DNA"/>
</dbReference>
<reference evidence="2 3" key="1">
    <citation type="journal article" date="2013" name="Genome Biol.">
        <title>Genome of Acanthamoeba castellanii highlights extensive lateral gene transfer and early evolution of tyrosine kinase signaling.</title>
        <authorList>
            <person name="Clarke M."/>
            <person name="Lohan A.J."/>
            <person name="Liu B."/>
            <person name="Lagkouvardos I."/>
            <person name="Roy S."/>
            <person name="Zafar N."/>
            <person name="Bertelli C."/>
            <person name="Schilde C."/>
            <person name="Kianianmomeni A."/>
            <person name="Burglin T.R."/>
            <person name="Frech C."/>
            <person name="Turcotte B."/>
            <person name="Kopec K.O."/>
            <person name="Synnott J.M."/>
            <person name="Choo C."/>
            <person name="Paponov I."/>
            <person name="Finkler A."/>
            <person name="Soon Heng Tan C."/>
            <person name="Hutchins A.P."/>
            <person name="Weinmeier T."/>
            <person name="Rattei T."/>
            <person name="Chu J.S."/>
            <person name="Gimenez G."/>
            <person name="Irimia M."/>
            <person name="Rigden D.J."/>
            <person name="Fitzpatrick D.A."/>
            <person name="Lorenzo-Morales J."/>
            <person name="Bateman A."/>
            <person name="Chiu C.H."/>
            <person name="Tang P."/>
            <person name="Hegemann P."/>
            <person name="Fromm H."/>
            <person name="Raoult D."/>
            <person name="Greub G."/>
            <person name="Miranda-Saavedra D."/>
            <person name="Chen N."/>
            <person name="Nash P."/>
            <person name="Ginger M.L."/>
            <person name="Horn M."/>
            <person name="Schaap P."/>
            <person name="Caler L."/>
            <person name="Loftus B."/>
        </authorList>
    </citation>
    <scope>NUCLEOTIDE SEQUENCE [LARGE SCALE GENOMIC DNA]</scope>
    <source>
        <strain evidence="2 3">Neff</strain>
    </source>
</reference>
<protein>
    <submittedName>
        <fullName evidence="2">Uncharacterized protein</fullName>
    </submittedName>
</protein>
<name>L8GDY4_ACACF</name>
<dbReference type="KEGG" id="acan:ACA1_389580"/>
<keyword evidence="3" id="KW-1185">Reference proteome</keyword>
<dbReference type="Proteomes" id="UP000011083">
    <property type="component" value="Unassembled WGS sequence"/>
</dbReference>
<proteinExistence type="predicted"/>
<dbReference type="AlphaFoldDB" id="L8GDY4"/>
<dbReference type="GeneID" id="14911675"/>
<sequence length="147" mass="16184">MEPAKRCKTEGCDNFAGSDGQCNACRRGETPDAEKRKREDEAAKAAEERARADKKRKLDEYREAQAPCARCGGREVLTLYNKAPDNCYATLPSGRELEGGFPTLDGLTHHEGVDMKVCLGCGTIVGFDSEAIRAVLQQEEERAEQDD</sequence>
<evidence type="ECO:0000313" key="3">
    <source>
        <dbReference type="Proteomes" id="UP000011083"/>
    </source>
</evidence>
<accession>L8GDY4</accession>
<dbReference type="VEuPathDB" id="AmoebaDB:ACA1_389580"/>
<gene>
    <name evidence="2" type="ORF">ACA1_389580</name>
</gene>
<evidence type="ECO:0000256" key="1">
    <source>
        <dbReference type="SAM" id="MobiDB-lite"/>
    </source>
</evidence>